<comment type="catalytic activity">
    <reaction evidence="1">
        <text>1-(2-carboxyphenylamino)-1-deoxy-D-ribulose 5-phosphate + H(+) = (1S,2R)-1-C-(indol-3-yl)glycerol 3-phosphate + CO2 + H2O</text>
        <dbReference type="Rhea" id="RHEA:23476"/>
        <dbReference type="ChEBI" id="CHEBI:15377"/>
        <dbReference type="ChEBI" id="CHEBI:15378"/>
        <dbReference type="ChEBI" id="CHEBI:16526"/>
        <dbReference type="ChEBI" id="CHEBI:58613"/>
        <dbReference type="ChEBI" id="CHEBI:58866"/>
        <dbReference type="EC" id="4.1.1.48"/>
    </reaction>
</comment>
<dbReference type="SUPFAM" id="SSF51366">
    <property type="entry name" value="Ribulose-phoshate binding barrel"/>
    <property type="match status" value="1"/>
</dbReference>
<evidence type="ECO:0000256" key="3">
    <source>
        <dbReference type="ARBA" id="ARBA00012362"/>
    </source>
</evidence>
<keyword evidence="7" id="KW-0057">Aromatic amino acid biosynthesis</keyword>
<dbReference type="EMBL" id="UINC01074434">
    <property type="protein sequence ID" value="SVC11621.1"/>
    <property type="molecule type" value="Genomic_DNA"/>
</dbReference>
<keyword evidence="6" id="KW-0822">Tryptophan biosynthesis</keyword>
<evidence type="ECO:0000256" key="4">
    <source>
        <dbReference type="ARBA" id="ARBA00022605"/>
    </source>
</evidence>
<evidence type="ECO:0000313" key="10">
    <source>
        <dbReference type="EMBL" id="SVC11621.1"/>
    </source>
</evidence>
<dbReference type="UniPathway" id="UPA00035">
    <property type="reaction ID" value="UER00043"/>
</dbReference>
<dbReference type="GO" id="GO:0000162">
    <property type="term" value="P:L-tryptophan biosynthetic process"/>
    <property type="evidence" value="ECO:0007669"/>
    <property type="project" value="UniProtKB-UniPathway"/>
</dbReference>
<name>A0A382JLW8_9ZZZZ</name>
<evidence type="ECO:0000259" key="9">
    <source>
        <dbReference type="Pfam" id="PF00218"/>
    </source>
</evidence>
<keyword evidence="8" id="KW-0456">Lyase</keyword>
<dbReference type="InterPro" id="IPR011060">
    <property type="entry name" value="RibuloseP-bd_barrel"/>
</dbReference>
<keyword evidence="5" id="KW-0210">Decarboxylase</keyword>
<dbReference type="InterPro" id="IPR045186">
    <property type="entry name" value="Indole-3-glycerol_P_synth"/>
</dbReference>
<proteinExistence type="predicted"/>
<dbReference type="GO" id="GO:0004425">
    <property type="term" value="F:indole-3-glycerol-phosphate synthase activity"/>
    <property type="evidence" value="ECO:0007669"/>
    <property type="project" value="UniProtKB-EC"/>
</dbReference>
<evidence type="ECO:0000256" key="1">
    <source>
        <dbReference type="ARBA" id="ARBA00001633"/>
    </source>
</evidence>
<feature type="non-terminal residue" evidence="10">
    <location>
        <position position="120"/>
    </location>
</feature>
<comment type="pathway">
    <text evidence="2">Amino-acid biosynthesis; L-tryptophan biosynthesis; L-tryptophan from chorismate: step 4/5.</text>
</comment>
<sequence length="120" mass="13613">MNILDKIIETKFREVKVLRKQLGRLSFESDQTPFPRDFLNKSILKDFVGVIAEVKRRSPGAGSIRPDLDPVKLALDYESSGAVALSILTDRSFFGGSLEDLKKVRQHVKLPILRKDFIID</sequence>
<gene>
    <name evidence="10" type="ORF">METZ01_LOCUS264475</name>
</gene>
<dbReference type="InterPro" id="IPR013798">
    <property type="entry name" value="Indole-3-glycerol_P_synth_dom"/>
</dbReference>
<evidence type="ECO:0000256" key="8">
    <source>
        <dbReference type="ARBA" id="ARBA00023239"/>
    </source>
</evidence>
<feature type="domain" description="Indole-3-glycerol phosphate synthase" evidence="9">
    <location>
        <begin position="4"/>
        <end position="120"/>
    </location>
</feature>
<organism evidence="10">
    <name type="scientific">marine metagenome</name>
    <dbReference type="NCBI Taxonomy" id="408172"/>
    <lineage>
        <taxon>unclassified sequences</taxon>
        <taxon>metagenomes</taxon>
        <taxon>ecological metagenomes</taxon>
    </lineage>
</organism>
<keyword evidence="4" id="KW-0028">Amino-acid biosynthesis</keyword>
<dbReference type="InterPro" id="IPR013785">
    <property type="entry name" value="Aldolase_TIM"/>
</dbReference>
<dbReference type="Pfam" id="PF00218">
    <property type="entry name" value="IGPS"/>
    <property type="match status" value="1"/>
</dbReference>
<evidence type="ECO:0000256" key="7">
    <source>
        <dbReference type="ARBA" id="ARBA00023141"/>
    </source>
</evidence>
<protein>
    <recommendedName>
        <fullName evidence="3">indole-3-glycerol-phosphate synthase</fullName>
        <ecNumber evidence="3">4.1.1.48</ecNumber>
    </recommendedName>
</protein>
<dbReference type="EC" id="4.1.1.48" evidence="3"/>
<evidence type="ECO:0000256" key="2">
    <source>
        <dbReference type="ARBA" id="ARBA00004696"/>
    </source>
</evidence>
<dbReference type="Gene3D" id="3.20.20.70">
    <property type="entry name" value="Aldolase class I"/>
    <property type="match status" value="1"/>
</dbReference>
<dbReference type="PANTHER" id="PTHR22854:SF2">
    <property type="entry name" value="INDOLE-3-GLYCEROL-PHOSPHATE SYNTHASE"/>
    <property type="match status" value="1"/>
</dbReference>
<dbReference type="GO" id="GO:0004640">
    <property type="term" value="F:phosphoribosylanthranilate isomerase activity"/>
    <property type="evidence" value="ECO:0007669"/>
    <property type="project" value="TreeGrafter"/>
</dbReference>
<evidence type="ECO:0000256" key="5">
    <source>
        <dbReference type="ARBA" id="ARBA00022793"/>
    </source>
</evidence>
<accession>A0A382JLW8</accession>
<reference evidence="10" key="1">
    <citation type="submission" date="2018-05" db="EMBL/GenBank/DDBJ databases">
        <authorList>
            <person name="Lanie J.A."/>
            <person name="Ng W.-L."/>
            <person name="Kazmierczak K.M."/>
            <person name="Andrzejewski T.M."/>
            <person name="Davidsen T.M."/>
            <person name="Wayne K.J."/>
            <person name="Tettelin H."/>
            <person name="Glass J.I."/>
            <person name="Rusch D."/>
            <person name="Podicherti R."/>
            <person name="Tsui H.-C.T."/>
            <person name="Winkler M.E."/>
        </authorList>
    </citation>
    <scope>NUCLEOTIDE SEQUENCE</scope>
</reference>
<evidence type="ECO:0000256" key="6">
    <source>
        <dbReference type="ARBA" id="ARBA00022822"/>
    </source>
</evidence>
<dbReference type="PANTHER" id="PTHR22854">
    <property type="entry name" value="TRYPTOPHAN BIOSYNTHESIS PROTEIN"/>
    <property type="match status" value="1"/>
</dbReference>
<dbReference type="AlphaFoldDB" id="A0A382JLW8"/>